<evidence type="ECO:0000256" key="4">
    <source>
        <dbReference type="ARBA" id="ARBA00022723"/>
    </source>
</evidence>
<feature type="chain" id="PRO_5001455578" evidence="8">
    <location>
        <begin position="20"/>
        <end position="438"/>
    </location>
</feature>
<accession>A0A010QAP2</accession>
<dbReference type="InterPro" id="IPR000028">
    <property type="entry name" value="Chloroperoxidase"/>
</dbReference>
<proteinExistence type="inferred from homology"/>
<organism evidence="10 11">
    <name type="scientific">Colletotrichum fioriniae PJ7</name>
    <dbReference type="NCBI Taxonomy" id="1445577"/>
    <lineage>
        <taxon>Eukaryota</taxon>
        <taxon>Fungi</taxon>
        <taxon>Dikarya</taxon>
        <taxon>Ascomycota</taxon>
        <taxon>Pezizomycotina</taxon>
        <taxon>Sordariomycetes</taxon>
        <taxon>Hypocreomycetidae</taxon>
        <taxon>Glomerellales</taxon>
        <taxon>Glomerellaceae</taxon>
        <taxon>Colletotrichum</taxon>
        <taxon>Colletotrichum acutatum species complex</taxon>
    </lineage>
</organism>
<dbReference type="EMBL" id="JARH01001046">
    <property type="protein sequence ID" value="EXF73805.1"/>
    <property type="molecule type" value="Genomic_DNA"/>
</dbReference>
<keyword evidence="3" id="KW-0349">Heme</keyword>
<comment type="similarity">
    <text evidence="7">Belongs to the chloroperoxidase family.</text>
</comment>
<dbReference type="eggNOG" id="ENOG502S6CG">
    <property type="taxonomic scope" value="Eukaryota"/>
</dbReference>
<feature type="domain" description="Heme haloperoxidase family profile" evidence="9">
    <location>
        <begin position="65"/>
        <end position="315"/>
    </location>
</feature>
<evidence type="ECO:0000313" key="11">
    <source>
        <dbReference type="Proteomes" id="UP000020467"/>
    </source>
</evidence>
<feature type="signal peptide" evidence="8">
    <location>
        <begin position="1"/>
        <end position="19"/>
    </location>
</feature>
<evidence type="ECO:0000256" key="7">
    <source>
        <dbReference type="ARBA" id="ARBA00025795"/>
    </source>
</evidence>
<dbReference type="PROSITE" id="PS51405">
    <property type="entry name" value="HEME_HALOPEROXIDASE"/>
    <property type="match status" value="1"/>
</dbReference>
<dbReference type="AlphaFoldDB" id="A0A010QAP2"/>
<keyword evidence="6" id="KW-0408">Iron</keyword>
<evidence type="ECO:0000256" key="1">
    <source>
        <dbReference type="ARBA" id="ARBA00001970"/>
    </source>
</evidence>
<evidence type="ECO:0000256" key="6">
    <source>
        <dbReference type="ARBA" id="ARBA00023004"/>
    </source>
</evidence>
<sequence>MKLHYALSILPCFGSGVLGFPAYAADALREELSSKLSGHIASAFHEVHEKRLLFDPLTTPIDVTGDHKFIAPDFKNGAQRGPCPGLNALANHGYISRKGVTSLVEVTAAINTVFGMGLELSTILGVMGTVFVGNPLSLNPGFSIGDAASGSNNILGNLIGLLGTPRGLNGSHNIIEGDSSNTRADLYMTGDASTMVMEQFQSFYDMSSGEGDYNFELFAERASIRFNETIATNPNFYYGPFTGMIARNAGFLFACRLFANHSTENPTGLLNKATLKSFFAVEGEEGNLTYNRGWERIPENWYRTPVDYGLVQLNLDLLAWVAKYPELGSIGGNMGKVNSFAGVNLADLTGGVLNLTKLLEGNNLLCFVFEILKTASPNSLSTIFTIIEAPLKLVTDTVGAAILNLACPAFKDMTVGGKSLDEGLKEQYPGAKMADNIL</sequence>
<keyword evidence="8" id="KW-0732">Signal</keyword>
<dbReference type="PANTHER" id="PTHR33577:SF16">
    <property type="entry name" value="HEME HALOPEROXIDASE FAMILY PROFILE DOMAIN-CONTAINING PROTEIN"/>
    <property type="match status" value="1"/>
</dbReference>
<dbReference type="SUPFAM" id="SSF47571">
    <property type="entry name" value="Cloroperoxidase"/>
    <property type="match status" value="1"/>
</dbReference>
<evidence type="ECO:0000259" key="9">
    <source>
        <dbReference type="PROSITE" id="PS51405"/>
    </source>
</evidence>
<dbReference type="GO" id="GO:0004601">
    <property type="term" value="F:peroxidase activity"/>
    <property type="evidence" value="ECO:0007669"/>
    <property type="project" value="UniProtKB-KW"/>
</dbReference>
<dbReference type="OrthoDB" id="407298at2759"/>
<dbReference type="HOGENOM" id="CLU_029871_3_1_1"/>
<keyword evidence="11" id="KW-1185">Reference proteome</keyword>
<name>A0A010QAP2_9PEZI</name>
<reference evidence="10 11" key="1">
    <citation type="submission" date="2014-02" db="EMBL/GenBank/DDBJ databases">
        <title>The genome sequence of Colletotrichum fioriniae PJ7.</title>
        <authorList>
            <person name="Baroncelli R."/>
            <person name="Thon M.R."/>
        </authorList>
    </citation>
    <scope>NUCLEOTIDE SEQUENCE [LARGE SCALE GENOMIC DNA]</scope>
    <source>
        <strain evidence="10 11">PJ7</strain>
    </source>
</reference>
<comment type="cofactor">
    <cofactor evidence="1">
        <name>heme b</name>
        <dbReference type="ChEBI" id="CHEBI:60344"/>
    </cofactor>
</comment>
<dbReference type="Proteomes" id="UP000020467">
    <property type="component" value="Unassembled WGS sequence"/>
</dbReference>
<dbReference type="Gene3D" id="1.10.489.10">
    <property type="entry name" value="Chloroperoxidase-like"/>
    <property type="match status" value="1"/>
</dbReference>
<dbReference type="PANTHER" id="PTHR33577">
    <property type="entry name" value="STERIGMATOCYSTIN BIOSYNTHESIS PEROXIDASE STCC-RELATED"/>
    <property type="match status" value="1"/>
</dbReference>
<evidence type="ECO:0000256" key="2">
    <source>
        <dbReference type="ARBA" id="ARBA00022559"/>
    </source>
</evidence>
<evidence type="ECO:0000256" key="8">
    <source>
        <dbReference type="SAM" id="SignalP"/>
    </source>
</evidence>
<gene>
    <name evidence="10" type="ORF">CFIO01_05736</name>
</gene>
<evidence type="ECO:0000313" key="10">
    <source>
        <dbReference type="EMBL" id="EXF73805.1"/>
    </source>
</evidence>
<keyword evidence="4" id="KW-0479">Metal-binding</keyword>
<protein>
    <submittedName>
        <fullName evidence="10">Oxidase</fullName>
    </submittedName>
</protein>
<comment type="caution">
    <text evidence="10">The sequence shown here is derived from an EMBL/GenBank/DDBJ whole genome shotgun (WGS) entry which is preliminary data.</text>
</comment>
<keyword evidence="5" id="KW-0560">Oxidoreductase</keyword>
<keyword evidence="2" id="KW-0575">Peroxidase</keyword>
<dbReference type="STRING" id="1445577.A0A010QAP2"/>
<evidence type="ECO:0000256" key="3">
    <source>
        <dbReference type="ARBA" id="ARBA00022617"/>
    </source>
</evidence>
<evidence type="ECO:0000256" key="5">
    <source>
        <dbReference type="ARBA" id="ARBA00023002"/>
    </source>
</evidence>
<dbReference type="KEGG" id="cfj:CFIO01_05736"/>
<dbReference type="GO" id="GO:0046872">
    <property type="term" value="F:metal ion binding"/>
    <property type="evidence" value="ECO:0007669"/>
    <property type="project" value="UniProtKB-KW"/>
</dbReference>
<dbReference type="InterPro" id="IPR036851">
    <property type="entry name" value="Chloroperoxidase-like_sf"/>
</dbReference>
<dbReference type="Pfam" id="PF01328">
    <property type="entry name" value="Peroxidase_2"/>
    <property type="match status" value="1"/>
</dbReference>